<dbReference type="SUPFAM" id="SSF161098">
    <property type="entry name" value="MetI-like"/>
    <property type="match status" value="2"/>
</dbReference>
<evidence type="ECO:0000313" key="11">
    <source>
        <dbReference type="Proteomes" id="UP000019486"/>
    </source>
</evidence>
<comment type="similarity">
    <text evidence="8">Belongs to the binding-protein-dependent transport system permease family.</text>
</comment>
<dbReference type="GO" id="GO:0005886">
    <property type="term" value="C:plasma membrane"/>
    <property type="evidence" value="ECO:0007669"/>
    <property type="project" value="UniProtKB-SubCell"/>
</dbReference>
<dbReference type="OrthoDB" id="9808399at2"/>
<feature type="transmembrane region" description="Helical" evidence="8">
    <location>
        <begin position="191"/>
        <end position="213"/>
    </location>
</feature>
<feature type="transmembrane region" description="Helical" evidence="8">
    <location>
        <begin position="361"/>
        <end position="387"/>
    </location>
</feature>
<keyword evidence="6 8" id="KW-1133">Transmembrane helix</keyword>
<evidence type="ECO:0000256" key="2">
    <source>
        <dbReference type="ARBA" id="ARBA00022448"/>
    </source>
</evidence>
<dbReference type="Proteomes" id="UP000019486">
    <property type="component" value="Unassembled WGS sequence"/>
</dbReference>
<evidence type="ECO:0000256" key="4">
    <source>
        <dbReference type="ARBA" id="ARBA00022519"/>
    </source>
</evidence>
<dbReference type="CDD" id="cd06261">
    <property type="entry name" value="TM_PBP2"/>
    <property type="match status" value="2"/>
</dbReference>
<name>W9H3T5_9PROT</name>
<feature type="transmembrane region" description="Helical" evidence="8">
    <location>
        <begin position="529"/>
        <end position="551"/>
    </location>
</feature>
<dbReference type="PANTHER" id="PTHR43357">
    <property type="entry name" value="INNER MEMBRANE ABC TRANSPORTER PERMEASE PROTEIN YDCV"/>
    <property type="match status" value="1"/>
</dbReference>
<comment type="subcellular location">
    <subcellularLocation>
        <location evidence="1">Cell inner membrane</location>
        <topology evidence="1">Multi-pass membrane protein</topology>
    </subcellularLocation>
    <subcellularLocation>
        <location evidence="8">Cell membrane</location>
        <topology evidence="8">Multi-pass membrane protein</topology>
    </subcellularLocation>
</comment>
<dbReference type="PATRIC" id="fig|1385369.3.peg.1993"/>
<accession>W9H3T5</accession>
<dbReference type="STRING" id="1385369.N825_32755"/>
<feature type="transmembrane region" description="Helical" evidence="8">
    <location>
        <begin position="399"/>
        <end position="418"/>
    </location>
</feature>
<comment type="caution">
    <text evidence="10">The sequence shown here is derived from an EMBL/GenBank/DDBJ whole genome shotgun (WGS) entry which is preliminary data.</text>
</comment>
<dbReference type="GO" id="GO:0055085">
    <property type="term" value="P:transmembrane transport"/>
    <property type="evidence" value="ECO:0007669"/>
    <property type="project" value="InterPro"/>
</dbReference>
<keyword evidence="7 8" id="KW-0472">Membrane</keyword>
<dbReference type="Gene3D" id="1.10.3720.10">
    <property type="entry name" value="MetI-like"/>
    <property type="match status" value="2"/>
</dbReference>
<evidence type="ECO:0000256" key="3">
    <source>
        <dbReference type="ARBA" id="ARBA00022475"/>
    </source>
</evidence>
<keyword evidence="2 8" id="KW-0813">Transport</keyword>
<evidence type="ECO:0000256" key="1">
    <source>
        <dbReference type="ARBA" id="ARBA00004429"/>
    </source>
</evidence>
<feature type="transmembrane region" description="Helical" evidence="8">
    <location>
        <begin position="67"/>
        <end position="89"/>
    </location>
</feature>
<organism evidence="10 11">
    <name type="scientific">Skermanella stibiiresistens SB22</name>
    <dbReference type="NCBI Taxonomy" id="1385369"/>
    <lineage>
        <taxon>Bacteria</taxon>
        <taxon>Pseudomonadati</taxon>
        <taxon>Pseudomonadota</taxon>
        <taxon>Alphaproteobacteria</taxon>
        <taxon>Rhodospirillales</taxon>
        <taxon>Azospirillaceae</taxon>
        <taxon>Skermanella</taxon>
    </lineage>
</organism>
<dbReference type="PANTHER" id="PTHR43357:SF4">
    <property type="entry name" value="INNER MEMBRANE ABC TRANSPORTER PERMEASE PROTEIN YDCV"/>
    <property type="match status" value="1"/>
</dbReference>
<feature type="domain" description="ABC transmembrane type-1" evidence="9">
    <location>
        <begin position="63"/>
        <end position="270"/>
    </location>
</feature>
<feature type="transmembrane region" description="Helical" evidence="8">
    <location>
        <begin position="101"/>
        <end position="123"/>
    </location>
</feature>
<dbReference type="AlphaFoldDB" id="W9H3T5"/>
<dbReference type="EMBL" id="AVFL01000006">
    <property type="protein sequence ID" value="EWY40699.1"/>
    <property type="molecule type" value="Genomic_DNA"/>
</dbReference>
<feature type="transmembrane region" description="Helical" evidence="8">
    <location>
        <begin position="143"/>
        <end position="170"/>
    </location>
</feature>
<protein>
    <recommendedName>
        <fullName evidence="9">ABC transmembrane type-1 domain-containing protein</fullName>
    </recommendedName>
</protein>
<evidence type="ECO:0000313" key="10">
    <source>
        <dbReference type="EMBL" id="EWY40699.1"/>
    </source>
</evidence>
<evidence type="ECO:0000256" key="6">
    <source>
        <dbReference type="ARBA" id="ARBA00022989"/>
    </source>
</evidence>
<feature type="transmembrane region" description="Helical" evidence="8">
    <location>
        <begin position="249"/>
        <end position="269"/>
    </location>
</feature>
<keyword evidence="11" id="KW-1185">Reference proteome</keyword>
<keyword evidence="5 8" id="KW-0812">Transmembrane</keyword>
<reference evidence="10 11" key="1">
    <citation type="submission" date="2013-08" db="EMBL/GenBank/DDBJ databases">
        <title>The genome sequence of Skermanella stibiiresistens.</title>
        <authorList>
            <person name="Zhu W."/>
            <person name="Wang G."/>
        </authorList>
    </citation>
    <scope>NUCLEOTIDE SEQUENCE [LARGE SCALE GENOMIC DNA]</scope>
    <source>
        <strain evidence="10 11">SB22</strain>
    </source>
</reference>
<feature type="transmembrane region" description="Helical" evidence="8">
    <location>
        <begin position="430"/>
        <end position="454"/>
    </location>
</feature>
<feature type="domain" description="ABC transmembrane type-1" evidence="9">
    <location>
        <begin position="358"/>
        <end position="550"/>
    </location>
</feature>
<dbReference type="RefSeq" id="WP_051511876.1">
    <property type="nucleotide sequence ID" value="NZ_AVFL01000006.1"/>
</dbReference>
<evidence type="ECO:0000256" key="8">
    <source>
        <dbReference type="RuleBase" id="RU363032"/>
    </source>
</evidence>
<feature type="transmembrane region" description="Helical" evidence="8">
    <location>
        <begin position="12"/>
        <end position="33"/>
    </location>
</feature>
<gene>
    <name evidence="10" type="ORF">N825_32755</name>
</gene>
<dbReference type="Pfam" id="PF00528">
    <property type="entry name" value="BPD_transp_1"/>
    <property type="match status" value="2"/>
</dbReference>
<evidence type="ECO:0000259" key="9">
    <source>
        <dbReference type="PROSITE" id="PS50928"/>
    </source>
</evidence>
<evidence type="ECO:0000256" key="7">
    <source>
        <dbReference type="ARBA" id="ARBA00023136"/>
    </source>
</evidence>
<proteinExistence type="inferred from homology"/>
<dbReference type="PROSITE" id="PS50928">
    <property type="entry name" value="ABC_TM1"/>
    <property type="match status" value="2"/>
</dbReference>
<feature type="transmembrane region" description="Helical" evidence="8">
    <location>
        <begin position="474"/>
        <end position="495"/>
    </location>
</feature>
<keyword evidence="3" id="KW-1003">Cell membrane</keyword>
<keyword evidence="4" id="KW-0997">Cell inner membrane</keyword>
<dbReference type="InterPro" id="IPR000515">
    <property type="entry name" value="MetI-like"/>
</dbReference>
<evidence type="ECO:0000256" key="5">
    <source>
        <dbReference type="ARBA" id="ARBA00022692"/>
    </source>
</evidence>
<feature type="transmembrane region" description="Helical" evidence="8">
    <location>
        <begin position="295"/>
        <end position="323"/>
    </location>
</feature>
<dbReference type="InterPro" id="IPR035906">
    <property type="entry name" value="MetI-like_sf"/>
</dbReference>
<sequence length="554" mass="60091">MRIFNLRGTTFVFCVVLFLFLISPVIPIVYQAFLDKPIYDATGTLGLGNFSRLLRDGAFLEATENTFYFAALSTVISLALGLALSLLFERVNLPLRKTLRLLFLAPIFISPLILSFAWSMLYGPGGYVSLFMRANLGFGLPNLYSIEGMSLIAGLSQAPISYLFFAAAAANIPNDLERSARISGAGPLRTIATIVIPLLKPAILSCAVLNFMLVVDLLAVPLIIGEPARIQVLATYLYTKGLIAAQVDYGIVAAAAVFMIIVVQLLVWVQTRWIGDTRRYVTVGGRSGRSARAKLGAMGWVITGVIGLFVLVTSIVPTGFLILRSFTSLLSPLLPIADVLTLANYDVIFSREQYVRSIWNTLIIASVGGFGALILTFVAAVFAYRTLPFARTVIEQVSVIPRAVPGLVVGLGFFYAVMLMPGGDWLRQTIVILMIAFTIRYFPTGFGALTPSFLQIGSDLDRAVRVSGGSRWAAVRDVTLPLTKTALVGAFMLYFIHFFKEYSAASFLFSPGTEVIGTTMLQLNLVGHLGSLAALAVIQLVITVPLAVFIYSRG</sequence>